<evidence type="ECO:0000256" key="1">
    <source>
        <dbReference type="ARBA" id="ARBA00022723"/>
    </source>
</evidence>
<keyword evidence="4" id="KW-0472">Membrane</keyword>
<accession>A0A4Y1S1K3</accession>
<dbReference type="AlphaFoldDB" id="A0A4Y1S1K3"/>
<keyword evidence="3" id="KW-0808">Transferase</keyword>
<dbReference type="SMR" id="A0A4Y1S1K3"/>
<evidence type="ECO:0000256" key="2">
    <source>
        <dbReference type="ARBA" id="ARBA00022842"/>
    </source>
</evidence>
<dbReference type="GO" id="GO:0004659">
    <property type="term" value="F:prenyltransferase activity"/>
    <property type="evidence" value="ECO:0007669"/>
    <property type="project" value="InterPro"/>
</dbReference>
<dbReference type="GO" id="GO:0042811">
    <property type="term" value="P:pheromone biosynthetic process"/>
    <property type="evidence" value="ECO:0007669"/>
    <property type="project" value="UniProtKB-ARBA"/>
</dbReference>
<feature type="transmembrane region" description="Helical" evidence="4">
    <location>
        <begin position="94"/>
        <end position="112"/>
    </location>
</feature>
<protein>
    <submittedName>
        <fullName evidence="5">Geranylgeranyl diphosphate synthase-6</fullName>
    </submittedName>
</protein>
<keyword evidence="2" id="KW-0460">Magnesium</keyword>
<dbReference type="GO" id="GO:0046872">
    <property type="term" value="F:metal ion binding"/>
    <property type="evidence" value="ECO:0007669"/>
    <property type="project" value="UniProtKB-KW"/>
</dbReference>
<dbReference type="PANTHER" id="PTHR12001:SF44">
    <property type="entry name" value="GERANYLGERANYL PYROPHOSPHATE SYNTHASE"/>
    <property type="match status" value="1"/>
</dbReference>
<dbReference type="Gene3D" id="1.10.600.10">
    <property type="entry name" value="Farnesyl Diphosphate Synthase"/>
    <property type="match status" value="1"/>
</dbReference>
<keyword evidence="1" id="KW-0479">Metal-binding</keyword>
<dbReference type="SUPFAM" id="SSF48576">
    <property type="entry name" value="Terpenoid synthases"/>
    <property type="match status" value="1"/>
</dbReference>
<dbReference type="GO" id="GO:0008299">
    <property type="term" value="P:isoprenoid biosynthetic process"/>
    <property type="evidence" value="ECO:0007669"/>
    <property type="project" value="InterPro"/>
</dbReference>
<gene>
    <name evidence="5" type="primary">NtGGPPS6</name>
</gene>
<reference evidence="5" key="1">
    <citation type="journal article" date="2019" name="Insect Biochem. Mol. Biol.">
        <title>Duplication and soldier-specific expression of geranylgeranyl diphosphate synthase genes in a nasute termite Nasutitermes takasagoensis.</title>
        <authorList>
            <person name="Hojo M."/>
            <person name="Shigenobu S."/>
            <person name="Maekawa K."/>
            <person name="Miura T."/>
            <person name="Tokuda G."/>
        </authorList>
    </citation>
    <scope>NUCLEOTIDE SEQUENCE</scope>
</reference>
<name>A0A4Y1S1K3_9NEOP</name>
<keyword evidence="4" id="KW-0812">Transmembrane</keyword>
<evidence type="ECO:0000256" key="3">
    <source>
        <dbReference type="RuleBase" id="RU004466"/>
    </source>
</evidence>
<dbReference type="SFLD" id="SFLDS00005">
    <property type="entry name" value="Isoprenoid_Synthase_Type_I"/>
    <property type="match status" value="1"/>
</dbReference>
<dbReference type="EMBL" id="LC440331">
    <property type="protein sequence ID" value="BBH72804.1"/>
    <property type="molecule type" value="mRNA"/>
</dbReference>
<sequence>MEVSERANGVSFSETGDSEQDEKLLQPFTHILKASCVGIRAKFIQGFNYWLKLPADKLALLQEVFEIYHVGGLVFDDIQDNSFMRRGVPTAHRVYGLASTISAALYVYFLALQKVLRFNHPEMVKLYIEMNVESWRGQALDVYWRDNYICPSEEEYMEMITRKTAGGFKFGVQIVQLFSENKADLTKVAELLGQYFQIRDDYCSLCLHQYSQKKGYLEDITEGKFSFPIIHAINSRPDDNQVLSILRQRTEDVELKKYCLTLLENFGSLRYTRHTLEKIDAELRAEIAKLGGNPILEDVMDQMLNWKNGTSGKHTEE</sequence>
<dbReference type="InterPro" id="IPR033749">
    <property type="entry name" value="Polyprenyl_synt_CS"/>
</dbReference>
<dbReference type="Pfam" id="PF00348">
    <property type="entry name" value="polyprenyl_synt"/>
    <property type="match status" value="1"/>
</dbReference>
<dbReference type="PROSITE" id="PS00723">
    <property type="entry name" value="POLYPRENYL_SYNTHASE_1"/>
    <property type="match status" value="1"/>
</dbReference>
<evidence type="ECO:0000313" key="5">
    <source>
        <dbReference type="EMBL" id="BBH72804.1"/>
    </source>
</evidence>
<comment type="similarity">
    <text evidence="3">Belongs to the FPP/GGPP synthase family.</text>
</comment>
<dbReference type="InterPro" id="IPR008949">
    <property type="entry name" value="Isoprenoid_synthase_dom_sf"/>
</dbReference>
<dbReference type="PANTHER" id="PTHR12001">
    <property type="entry name" value="GERANYLGERANYL PYROPHOSPHATE SYNTHASE"/>
    <property type="match status" value="1"/>
</dbReference>
<keyword evidence="4" id="KW-1133">Transmembrane helix</keyword>
<organism evidence="5">
    <name type="scientific">Nasutitermes takasagoensis</name>
    <dbReference type="NCBI Taxonomy" id="62960"/>
    <lineage>
        <taxon>Eukaryota</taxon>
        <taxon>Metazoa</taxon>
        <taxon>Ecdysozoa</taxon>
        <taxon>Arthropoda</taxon>
        <taxon>Hexapoda</taxon>
        <taxon>Insecta</taxon>
        <taxon>Pterygota</taxon>
        <taxon>Neoptera</taxon>
        <taxon>Polyneoptera</taxon>
        <taxon>Dictyoptera</taxon>
        <taxon>Blattodea</taxon>
        <taxon>Blattoidea</taxon>
        <taxon>Termitoidae</taxon>
        <taxon>Termitidae</taxon>
        <taxon>Nasutitermitinae</taxon>
        <taxon>Nasutitermes</taxon>
    </lineage>
</organism>
<evidence type="ECO:0000256" key="4">
    <source>
        <dbReference type="SAM" id="Phobius"/>
    </source>
</evidence>
<proteinExistence type="evidence at transcript level"/>
<dbReference type="InterPro" id="IPR000092">
    <property type="entry name" value="Polyprenyl_synt"/>
</dbReference>